<organism evidence="1 2">
    <name type="scientific">Choristoneura fumiferana</name>
    <name type="common">Spruce budworm moth</name>
    <name type="synonym">Archips fumiferana</name>
    <dbReference type="NCBI Taxonomy" id="7141"/>
    <lineage>
        <taxon>Eukaryota</taxon>
        <taxon>Metazoa</taxon>
        <taxon>Ecdysozoa</taxon>
        <taxon>Arthropoda</taxon>
        <taxon>Hexapoda</taxon>
        <taxon>Insecta</taxon>
        <taxon>Pterygota</taxon>
        <taxon>Neoptera</taxon>
        <taxon>Endopterygota</taxon>
        <taxon>Lepidoptera</taxon>
        <taxon>Glossata</taxon>
        <taxon>Ditrysia</taxon>
        <taxon>Tortricoidea</taxon>
        <taxon>Tortricidae</taxon>
        <taxon>Tortricinae</taxon>
        <taxon>Choristoneura</taxon>
    </lineage>
</organism>
<comment type="caution">
    <text evidence="1">The sequence shown here is derived from an EMBL/GenBank/DDBJ whole genome shotgun (WGS) entry which is preliminary data.</text>
</comment>
<protein>
    <submittedName>
        <fullName evidence="1">Uncharacterized protein</fullName>
    </submittedName>
</protein>
<keyword evidence="2" id="KW-1185">Reference proteome</keyword>
<feature type="non-terminal residue" evidence="1">
    <location>
        <position position="1"/>
    </location>
</feature>
<dbReference type="EMBL" id="CM046122">
    <property type="protein sequence ID" value="KAI8423829.1"/>
    <property type="molecule type" value="Genomic_DNA"/>
</dbReference>
<accession>A0ACC0JI98</accession>
<gene>
    <name evidence="1" type="ORF">MSG28_012840</name>
</gene>
<reference evidence="1 2" key="1">
    <citation type="journal article" date="2022" name="Genome Biol. Evol.">
        <title>The Spruce Budworm Genome: Reconstructing the Evolutionary History of Antifreeze Proteins.</title>
        <authorList>
            <person name="Beliveau C."/>
            <person name="Gagne P."/>
            <person name="Picq S."/>
            <person name="Vernygora O."/>
            <person name="Keeling C.I."/>
            <person name="Pinkney K."/>
            <person name="Doucet D."/>
            <person name="Wen F."/>
            <person name="Johnston J.S."/>
            <person name="Maaroufi H."/>
            <person name="Boyle B."/>
            <person name="Laroche J."/>
            <person name="Dewar K."/>
            <person name="Juretic N."/>
            <person name="Blackburn G."/>
            <person name="Nisole A."/>
            <person name="Brunet B."/>
            <person name="Brandao M."/>
            <person name="Lumley L."/>
            <person name="Duan J."/>
            <person name="Quan G."/>
            <person name="Lucarotti C.J."/>
            <person name="Roe A.D."/>
            <person name="Sperling F.A.H."/>
            <person name="Levesque R.C."/>
            <person name="Cusson M."/>
        </authorList>
    </citation>
    <scope>NUCLEOTIDE SEQUENCE [LARGE SCALE GENOMIC DNA]</scope>
    <source>
        <strain evidence="1">Glfc:IPQL:Cfum</strain>
    </source>
</reference>
<evidence type="ECO:0000313" key="2">
    <source>
        <dbReference type="Proteomes" id="UP001064048"/>
    </source>
</evidence>
<evidence type="ECO:0000313" key="1">
    <source>
        <dbReference type="EMBL" id="KAI8423829.1"/>
    </source>
</evidence>
<sequence length="124" mass="13762">ATKTVHILHNSEQPASVFSILESGTKNIHVVADGLFDLFMMKLAQHYTSKKQTKIESGIPSMCNGEPVVESSSEFLQGLLREPRSAGVPPQHLLRPNHEITHHVDTCFEVPRTIFCDNTESHGT</sequence>
<proteinExistence type="predicted"/>
<dbReference type="Proteomes" id="UP001064048">
    <property type="component" value="Chromosome 22"/>
</dbReference>
<name>A0ACC0JI98_CHOFU</name>